<keyword evidence="2" id="KW-1185">Reference proteome</keyword>
<protein>
    <submittedName>
        <fullName evidence="1">Uncharacterized protein</fullName>
    </submittedName>
</protein>
<evidence type="ECO:0000313" key="2">
    <source>
        <dbReference type="Proteomes" id="UP000215377"/>
    </source>
</evidence>
<name>A0A225NHJ8_9RHOB</name>
<comment type="caution">
    <text evidence="1">The sequence shown here is derived from an EMBL/GenBank/DDBJ whole genome shotgun (WGS) entry which is preliminary data.</text>
</comment>
<gene>
    <name evidence="1" type="ORF">ATO3_11585</name>
</gene>
<evidence type="ECO:0000313" key="1">
    <source>
        <dbReference type="EMBL" id="OWU73332.1"/>
    </source>
</evidence>
<accession>A0A225NHJ8</accession>
<organism evidence="1 2">
    <name type="scientific">Marinibacterium profundimaris</name>
    <dbReference type="NCBI Taxonomy" id="1679460"/>
    <lineage>
        <taxon>Bacteria</taxon>
        <taxon>Pseudomonadati</taxon>
        <taxon>Pseudomonadota</taxon>
        <taxon>Alphaproteobacteria</taxon>
        <taxon>Rhodobacterales</taxon>
        <taxon>Paracoccaceae</taxon>
        <taxon>Marinibacterium</taxon>
    </lineage>
</organism>
<dbReference type="AlphaFoldDB" id="A0A225NHJ8"/>
<sequence length="285" mass="31316">MNMVLRPVTSVAPDFAPGRVIRVYGMRRSGNHAVLDAFLRNAPGGDAVFFNNCKRAQDPLGSHRSLDIRQGGAKVQAAGLPLGEALALAGPTPLTIVSCEDMMPRPDARAIWHDEEQTVLIYRRFLNWAASLLQKIKGNSGYGAVERMRIMTRACRSYTVALQIASGREDVVPVLYDRWIASDTYRADRMAAIGLEPHDLDLGEVQRYGRGSSFQPEVRDAAELGADKRAELLAGDPEFGILLWLVAHDFELSELIAAHFPQDAARILQLAETAGLTFHLPEAGR</sequence>
<reference evidence="1 2" key="1">
    <citation type="submission" date="2013-04" db="EMBL/GenBank/DDBJ databases">
        <title>Oceanicola sp. 22II1-22F33 Genome Sequencing.</title>
        <authorList>
            <person name="Lai Q."/>
            <person name="Li G."/>
            <person name="Shao Z."/>
        </authorList>
    </citation>
    <scope>NUCLEOTIDE SEQUENCE [LARGE SCALE GENOMIC DNA]</scope>
    <source>
        <strain evidence="1 2">22II1-22F33</strain>
    </source>
</reference>
<dbReference type="OrthoDB" id="453470at2"/>
<dbReference type="RefSeq" id="WP_088650034.1">
    <property type="nucleotide sequence ID" value="NZ_AQQR01000004.1"/>
</dbReference>
<dbReference type="EMBL" id="AQQR01000004">
    <property type="protein sequence ID" value="OWU73332.1"/>
    <property type="molecule type" value="Genomic_DNA"/>
</dbReference>
<proteinExistence type="predicted"/>
<dbReference type="Proteomes" id="UP000215377">
    <property type="component" value="Unassembled WGS sequence"/>
</dbReference>